<dbReference type="Proteomes" id="UP000031056">
    <property type="component" value="Unassembled WGS sequence"/>
</dbReference>
<dbReference type="GeneID" id="26262561"/>
<dbReference type="AlphaFoldDB" id="A0A0B2UIN6"/>
<feature type="transmembrane region" description="Helical" evidence="1">
    <location>
        <begin position="90"/>
        <end position="114"/>
    </location>
</feature>
<gene>
    <name evidence="2" type="ORF">M896_120440</name>
</gene>
<keyword evidence="1" id="KW-0812">Transmembrane</keyword>
<keyword evidence="1" id="KW-1133">Transmembrane helix</keyword>
<evidence type="ECO:0000313" key="2">
    <source>
        <dbReference type="EMBL" id="KHN68825.1"/>
    </source>
</evidence>
<keyword evidence="1" id="KW-0472">Membrane</keyword>
<reference evidence="2 3" key="1">
    <citation type="journal article" date="2014" name="MBio">
        <title>The Ordospora colligata genome; evolution of extreme reduction in microsporidia and host-to-parasite horizontal gene transfer.</title>
        <authorList>
            <person name="Pombert J.-F."/>
            <person name="Haag K.L."/>
            <person name="Beidas S."/>
            <person name="Ebert D."/>
            <person name="Keeling P.J."/>
        </authorList>
    </citation>
    <scope>NUCLEOTIDE SEQUENCE [LARGE SCALE GENOMIC DNA]</scope>
    <source>
        <strain evidence="2 3">OC4</strain>
    </source>
</reference>
<dbReference type="VEuPathDB" id="MicrosporidiaDB:M896_120440"/>
<protein>
    <submittedName>
        <fullName evidence="2">Uncharacterized protein</fullName>
    </submittedName>
</protein>
<organism evidence="2 3">
    <name type="scientific">Ordospora colligata OC4</name>
    <dbReference type="NCBI Taxonomy" id="1354746"/>
    <lineage>
        <taxon>Eukaryota</taxon>
        <taxon>Fungi</taxon>
        <taxon>Fungi incertae sedis</taxon>
        <taxon>Microsporidia</taxon>
        <taxon>Ordosporidae</taxon>
        <taxon>Ordospora</taxon>
    </lineage>
</organism>
<dbReference type="EMBL" id="JOKQ01000012">
    <property type="protein sequence ID" value="KHN68825.1"/>
    <property type="molecule type" value="Genomic_DNA"/>
</dbReference>
<evidence type="ECO:0000256" key="1">
    <source>
        <dbReference type="SAM" id="Phobius"/>
    </source>
</evidence>
<dbReference type="InParanoid" id="A0A0B2UIN6"/>
<evidence type="ECO:0000313" key="3">
    <source>
        <dbReference type="Proteomes" id="UP000031056"/>
    </source>
</evidence>
<dbReference type="OrthoDB" id="2190056at2759"/>
<dbReference type="RefSeq" id="XP_014562867.1">
    <property type="nucleotide sequence ID" value="XM_014707381.1"/>
</dbReference>
<comment type="caution">
    <text evidence="2">The sequence shown here is derived from an EMBL/GenBank/DDBJ whole genome shotgun (WGS) entry which is preliminary data.</text>
</comment>
<dbReference type="HOGENOM" id="CLU_165637_0_0_1"/>
<sequence>MILLLFALIAADNIEIKRSEFDVLELGNQTVVSSGNESGAEWNWVKISFSGEHRYVLNEYKPRKFRLIDVTEYIDEVEQMVFRIDLEKKYYAMIPSAWVMVLTIIVVTGCIFLMPMKRTWYDKKF</sequence>
<accession>A0A0B2UIN6</accession>
<proteinExistence type="predicted"/>
<keyword evidence="3" id="KW-1185">Reference proteome</keyword>
<name>A0A0B2UIN6_9MICR</name>